<evidence type="ECO:0000313" key="2">
    <source>
        <dbReference type="EnsemblProtists" id="EOD36704"/>
    </source>
</evidence>
<dbReference type="SUPFAM" id="SSF57845">
    <property type="entry name" value="B-box zinc-binding domain"/>
    <property type="match status" value="1"/>
</dbReference>
<dbReference type="HOGENOM" id="CLU_1177281_0_0_1"/>
<dbReference type="KEGG" id="ehx:EMIHUDRAFT_200861"/>
<evidence type="ECO:0008006" key="4">
    <source>
        <dbReference type="Google" id="ProtNLM"/>
    </source>
</evidence>
<organism evidence="2 3">
    <name type="scientific">Emiliania huxleyi (strain CCMP1516)</name>
    <dbReference type="NCBI Taxonomy" id="280463"/>
    <lineage>
        <taxon>Eukaryota</taxon>
        <taxon>Haptista</taxon>
        <taxon>Haptophyta</taxon>
        <taxon>Prymnesiophyceae</taxon>
        <taxon>Isochrysidales</taxon>
        <taxon>Noelaerhabdaceae</taxon>
        <taxon>Emiliania</taxon>
    </lineage>
</organism>
<name>A0A0D3KLR9_EMIH1</name>
<dbReference type="AlphaFoldDB" id="A0A0D3KLR9"/>
<evidence type="ECO:0000256" key="1">
    <source>
        <dbReference type="SAM" id="MobiDB-lite"/>
    </source>
</evidence>
<dbReference type="GO" id="GO:0030496">
    <property type="term" value="C:midbody"/>
    <property type="evidence" value="ECO:0007669"/>
    <property type="project" value="TreeGrafter"/>
</dbReference>
<proteinExistence type="predicted"/>
<dbReference type="RefSeq" id="XP_005789133.1">
    <property type="nucleotide sequence ID" value="XM_005789076.1"/>
</dbReference>
<feature type="region of interest" description="Disordered" evidence="1">
    <location>
        <begin position="54"/>
        <end position="82"/>
    </location>
</feature>
<dbReference type="GO" id="GO:0005813">
    <property type="term" value="C:centrosome"/>
    <property type="evidence" value="ECO:0007669"/>
    <property type="project" value="TreeGrafter"/>
</dbReference>
<reference evidence="2" key="2">
    <citation type="submission" date="2024-10" db="UniProtKB">
        <authorList>
            <consortium name="EnsemblProtists"/>
        </authorList>
    </citation>
    <scope>IDENTIFICATION</scope>
</reference>
<dbReference type="InterPro" id="IPR044553">
    <property type="entry name" value="Bbox1_ANCHR"/>
</dbReference>
<dbReference type="GO" id="GO:0032154">
    <property type="term" value="C:cleavage furrow"/>
    <property type="evidence" value="ECO:0007669"/>
    <property type="project" value="TreeGrafter"/>
</dbReference>
<dbReference type="Proteomes" id="UP000013827">
    <property type="component" value="Unassembled WGS sequence"/>
</dbReference>
<dbReference type="EnsemblProtists" id="EOD36704">
    <property type="protein sequence ID" value="EOD36704"/>
    <property type="gene ID" value="EMIHUDRAFT_200861"/>
</dbReference>
<dbReference type="GO" id="GO:0044878">
    <property type="term" value="P:mitotic cytokinesis checkpoint signaling"/>
    <property type="evidence" value="ECO:0007669"/>
    <property type="project" value="TreeGrafter"/>
</dbReference>
<dbReference type="PANTHER" id="PTHR46603:SF1">
    <property type="entry name" value="ABSCISSION_NOCUT CHECKPOINT REGULATOR"/>
    <property type="match status" value="1"/>
</dbReference>
<dbReference type="GO" id="GO:0009838">
    <property type="term" value="P:abscission"/>
    <property type="evidence" value="ECO:0007669"/>
    <property type="project" value="TreeGrafter"/>
</dbReference>
<accession>A0A0D3KLR9</accession>
<sequence length="236" mass="25276">MADDDLARRLRVLKGSPVELPTDEALAARLQAMKGTAAPVSDEALAARLQSLGGADLSTLGPKPGAVRPDAKDGVDGDVRRGSDRKLGGVMDAFLSGGTGEAGGADVDEVELLLQMNADRARLQGKAGSDASALPQAGASDEVERLLQMSRDAVAEAERLLEELMAAGQARPLRRSFGPLLLLRLTAPVFRRCVICNDDAVLWCNDCDGDAYCRRCFREGHRDEDMRAHKTVPIRR</sequence>
<keyword evidence="3" id="KW-1185">Reference proteome</keyword>
<dbReference type="PANTHER" id="PTHR46603">
    <property type="entry name" value="ABSCISSION/NOCUT CHECKPOINT REGULATOR"/>
    <property type="match status" value="1"/>
</dbReference>
<dbReference type="CDD" id="cd19817">
    <property type="entry name" value="Bbox1_ANCHR-like"/>
    <property type="match status" value="1"/>
</dbReference>
<dbReference type="Pfam" id="PF22586">
    <property type="entry name" value="ANCHR-like_BBOX"/>
    <property type="match status" value="1"/>
</dbReference>
<evidence type="ECO:0000313" key="3">
    <source>
        <dbReference type="Proteomes" id="UP000013827"/>
    </source>
</evidence>
<feature type="compositionally biased region" description="Basic and acidic residues" evidence="1">
    <location>
        <begin position="69"/>
        <end position="82"/>
    </location>
</feature>
<dbReference type="STRING" id="2903.R1FT70"/>
<protein>
    <recommendedName>
        <fullName evidence="4">B box-type domain-containing protein</fullName>
    </recommendedName>
</protein>
<dbReference type="GO" id="GO:0032266">
    <property type="term" value="F:phosphatidylinositol-3-phosphate binding"/>
    <property type="evidence" value="ECO:0007669"/>
    <property type="project" value="TreeGrafter"/>
</dbReference>
<dbReference type="GeneID" id="17281974"/>
<dbReference type="PaxDb" id="2903-EOD36704"/>
<reference evidence="3" key="1">
    <citation type="journal article" date="2013" name="Nature">
        <title>Pan genome of the phytoplankton Emiliania underpins its global distribution.</title>
        <authorList>
            <person name="Read B.A."/>
            <person name="Kegel J."/>
            <person name="Klute M.J."/>
            <person name="Kuo A."/>
            <person name="Lefebvre S.C."/>
            <person name="Maumus F."/>
            <person name="Mayer C."/>
            <person name="Miller J."/>
            <person name="Monier A."/>
            <person name="Salamov A."/>
            <person name="Young J."/>
            <person name="Aguilar M."/>
            <person name="Claverie J.M."/>
            <person name="Frickenhaus S."/>
            <person name="Gonzalez K."/>
            <person name="Herman E.K."/>
            <person name="Lin Y.C."/>
            <person name="Napier J."/>
            <person name="Ogata H."/>
            <person name="Sarno A.F."/>
            <person name="Shmutz J."/>
            <person name="Schroeder D."/>
            <person name="de Vargas C."/>
            <person name="Verret F."/>
            <person name="von Dassow P."/>
            <person name="Valentin K."/>
            <person name="Van de Peer Y."/>
            <person name="Wheeler G."/>
            <person name="Dacks J.B."/>
            <person name="Delwiche C.F."/>
            <person name="Dyhrman S.T."/>
            <person name="Glockner G."/>
            <person name="John U."/>
            <person name="Richards T."/>
            <person name="Worden A.Z."/>
            <person name="Zhang X."/>
            <person name="Grigoriev I.V."/>
            <person name="Allen A.E."/>
            <person name="Bidle K."/>
            <person name="Borodovsky M."/>
            <person name="Bowler C."/>
            <person name="Brownlee C."/>
            <person name="Cock J.M."/>
            <person name="Elias M."/>
            <person name="Gladyshev V.N."/>
            <person name="Groth M."/>
            <person name="Guda C."/>
            <person name="Hadaegh A."/>
            <person name="Iglesias-Rodriguez M.D."/>
            <person name="Jenkins J."/>
            <person name="Jones B.M."/>
            <person name="Lawson T."/>
            <person name="Leese F."/>
            <person name="Lindquist E."/>
            <person name="Lobanov A."/>
            <person name="Lomsadze A."/>
            <person name="Malik S.B."/>
            <person name="Marsh M.E."/>
            <person name="Mackinder L."/>
            <person name="Mock T."/>
            <person name="Mueller-Roeber B."/>
            <person name="Pagarete A."/>
            <person name="Parker M."/>
            <person name="Probert I."/>
            <person name="Quesneville H."/>
            <person name="Raines C."/>
            <person name="Rensing S.A."/>
            <person name="Riano-Pachon D.M."/>
            <person name="Richier S."/>
            <person name="Rokitta S."/>
            <person name="Shiraiwa Y."/>
            <person name="Soanes D.M."/>
            <person name="van der Giezen M."/>
            <person name="Wahlund T.M."/>
            <person name="Williams B."/>
            <person name="Wilson W."/>
            <person name="Wolfe G."/>
            <person name="Wurch L.L."/>
        </authorList>
    </citation>
    <scope>NUCLEOTIDE SEQUENCE</scope>
</reference>